<evidence type="ECO:0000256" key="2">
    <source>
        <dbReference type="ARBA" id="ARBA00023002"/>
    </source>
</evidence>
<dbReference type="FunFam" id="1.10.10.10:FF:000064">
    <property type="entry name" value="Lysine-specific histone demethylase 1A"/>
    <property type="match status" value="1"/>
</dbReference>
<feature type="region of interest" description="Disordered" evidence="3">
    <location>
        <begin position="1080"/>
        <end position="1139"/>
    </location>
</feature>
<comment type="similarity">
    <text evidence="1">Belongs to the flavin monoamine oxidase family.</text>
</comment>
<evidence type="ECO:0000313" key="6">
    <source>
        <dbReference type="Proteomes" id="UP000024837"/>
    </source>
</evidence>
<dbReference type="Pfam" id="PF04433">
    <property type="entry name" value="SWIRM"/>
    <property type="match status" value="1"/>
</dbReference>
<dbReference type="GO" id="GO:0006338">
    <property type="term" value="P:chromatin remodeling"/>
    <property type="evidence" value="ECO:0007669"/>
    <property type="project" value="TreeGrafter"/>
</dbReference>
<evidence type="ECO:0000259" key="4">
    <source>
        <dbReference type="PROSITE" id="PS50934"/>
    </source>
</evidence>
<dbReference type="SUPFAM" id="SSF51905">
    <property type="entry name" value="FAD/NAD(P)-binding domain"/>
    <property type="match status" value="1"/>
</dbReference>
<dbReference type="InterPro" id="IPR002937">
    <property type="entry name" value="Amino_oxidase"/>
</dbReference>
<dbReference type="EMBL" id="KI966430">
    <property type="protein sequence ID" value="EWC45180.1"/>
    <property type="molecule type" value="Genomic_DNA"/>
</dbReference>
<dbReference type="InterPro" id="IPR007526">
    <property type="entry name" value="SWIRM"/>
</dbReference>
<dbReference type="InterPro" id="IPR050281">
    <property type="entry name" value="Flavin_monoamine_oxidase"/>
</dbReference>
<dbReference type="InterPro" id="IPR009057">
    <property type="entry name" value="Homeodomain-like_sf"/>
</dbReference>
<dbReference type="Pfam" id="PF01593">
    <property type="entry name" value="Amino_oxidase"/>
    <property type="match status" value="2"/>
</dbReference>
<feature type="compositionally biased region" description="Acidic residues" evidence="3">
    <location>
        <begin position="118"/>
        <end position="164"/>
    </location>
</feature>
<dbReference type="Gene3D" id="3.90.660.10">
    <property type="match status" value="1"/>
</dbReference>
<evidence type="ECO:0000256" key="1">
    <source>
        <dbReference type="ARBA" id="ARBA00005995"/>
    </source>
</evidence>
<keyword evidence="6" id="KW-1185">Reference proteome</keyword>
<dbReference type="Gene3D" id="1.10.30.10">
    <property type="entry name" value="High mobility group box domain"/>
    <property type="match status" value="1"/>
</dbReference>
<accession>W7I849</accession>
<feature type="compositionally biased region" description="Basic and acidic residues" evidence="3">
    <location>
        <begin position="1123"/>
        <end position="1139"/>
    </location>
</feature>
<dbReference type="SUPFAM" id="SSF46689">
    <property type="entry name" value="Homeodomain-like"/>
    <property type="match status" value="1"/>
</dbReference>
<feature type="region of interest" description="Disordered" evidence="3">
    <location>
        <begin position="1178"/>
        <end position="1199"/>
    </location>
</feature>
<feature type="region of interest" description="Disordered" evidence="3">
    <location>
        <begin position="1229"/>
        <end position="1284"/>
    </location>
</feature>
<dbReference type="GO" id="GO:0010468">
    <property type="term" value="P:regulation of gene expression"/>
    <property type="evidence" value="ECO:0007669"/>
    <property type="project" value="UniProtKB-ARBA"/>
</dbReference>
<dbReference type="InterPro" id="IPR036388">
    <property type="entry name" value="WH-like_DNA-bd_sf"/>
</dbReference>
<protein>
    <recommendedName>
        <fullName evidence="4">SWIRM domain-containing protein</fullName>
    </recommendedName>
</protein>
<dbReference type="OrthoDB" id="9982100at2759"/>
<dbReference type="Gene3D" id="1.10.10.10">
    <property type="entry name" value="Winged helix-like DNA-binding domain superfamily/Winged helix DNA-binding domain"/>
    <property type="match status" value="1"/>
</dbReference>
<dbReference type="InterPro" id="IPR036910">
    <property type="entry name" value="HMG_box_dom_sf"/>
</dbReference>
<dbReference type="PROSITE" id="PS50934">
    <property type="entry name" value="SWIRM"/>
    <property type="match status" value="1"/>
</dbReference>
<evidence type="ECO:0000313" key="5">
    <source>
        <dbReference type="EMBL" id="EWC45180.1"/>
    </source>
</evidence>
<feature type="region of interest" description="Disordered" evidence="3">
    <location>
        <begin position="1"/>
        <end position="37"/>
    </location>
</feature>
<sequence length="1284" mass="141096">MASGFEGYGSMCNRSRSSTERSEGTSHTSFEFSDNPISLSAAVARDRTALYPSTSELQTPPRKMQRFPSSPGVGFHSLPPTPDSLQSTPGFSLGLSRKRGSPSLEIPSGGEGERSGDKEEEGEEESEEGSIVEGEEGVAGYEDEQWEDVDELDDDSPFESEYEDGLTASEDGYAMGFDSGAEDSISSSSTDEATSEGTFTPKMRAKLEASASPEKSPSTLFPFPSSFSIASTSIADFSTLPSPHDFPSLRLDEYSSIAPNKYFSSRKLSHDNLFVTMEKISDSEISDISRLASAGIDISSRDTSMSTTHSPKASDLLDIAPAEYAKECIKAAFNSRLSPYNLHEGEYKTLHTHLNHMHVTSYLNIRNGILRRWLKNPRVRLTRDDAASCAKEARFLGLAEVAFDWLNRHGYINHGCIKASKPASRNPHATRRKRKIAVIGAGIAGLTTARQLEGLLAQNGEKSTGADAPEVVVFEGRKRLGGRVYSHTLSGADSDLPHGLKAAIDVGGQIVMGYEGNPLAALIQDQLEIPYHAIDNTTAFPLYDFDGKMINDGRDLIMQEIHDDILDRLSAFKSKPLLTLTAEGDRDKINACKNPRGDGGEPMAITQGQSGMELIETIQETTTKLPSSKVIRKRIGKRKASNLSDAAIAPPTKKIKLIAKKSNKEMLKKLDIEPQKVCDENGFGSLGRSMDKMFPSYTQVLEQDSRDLRLYNWYHANLEYCNASAVDKPSLENWDQDDGNEFTGAHSMIVGGYSQLAKGLYSQPWKLDVRTKHEVTEIKYGSGDNSKGVTLKFRDGSKFSADKVIVTLPLGVLKKQGVKFDPPLSGAKRSAIDKLGFGLLNKVIMIYEEPFWDTTKDGFGCLRQPEGDESSLSSYEKKRGRFYMWWNASKVVGRPTLVGLMVGDAAEQVENESDDELVEEATGILKNCFGDDKVPSEPDQSIVTRWRSDPFACGTYSYIAAGSTGADYDVIAEPIDNQIFFAGEHTNRHYPATVHGAYISGLRAAGEVVDAINGPLTIPAPLILPCTRRSHKGVSTNHTELPAGSGANLPTIDTLGASKVTKRRTRAAAVAIQPIENVKPVKRKRKAEEKPERAGRKKARVPTPLEAPDTGIQKSAKRKRKAKDIPEEADSKKSRLALEEEEYERLLEESIGPMPKKPQKAIANPYLIYQKAHFPIAKAKANGDKQRSTKNPKAVADRDEVRAVLGQMWRDEPEDVKAPYIERTDKNKVSNRKIEEKHKEAMKTWEQKRKEFTANKPQVSSLEASVEGNTQQQGNLPSEDAALS</sequence>
<feature type="compositionally biased region" description="Polar residues" evidence="3">
    <location>
        <begin position="1255"/>
        <end position="1276"/>
    </location>
</feature>
<evidence type="ECO:0000256" key="3">
    <source>
        <dbReference type="SAM" id="MobiDB-lite"/>
    </source>
</evidence>
<feature type="compositionally biased region" description="Low complexity" evidence="3">
    <location>
        <begin position="178"/>
        <end position="198"/>
    </location>
</feature>
<dbReference type="SUPFAM" id="SSF47095">
    <property type="entry name" value="HMG-box"/>
    <property type="match status" value="1"/>
</dbReference>
<dbReference type="PANTHER" id="PTHR10742:SF386">
    <property type="entry name" value="LYSINE-SPECIFIC HISTONE DEMETHYLASE 1A"/>
    <property type="match status" value="1"/>
</dbReference>
<organism evidence="5 6">
    <name type="scientific">Drechslerella stenobrocha 248</name>
    <dbReference type="NCBI Taxonomy" id="1043628"/>
    <lineage>
        <taxon>Eukaryota</taxon>
        <taxon>Fungi</taxon>
        <taxon>Dikarya</taxon>
        <taxon>Ascomycota</taxon>
        <taxon>Pezizomycotina</taxon>
        <taxon>Orbiliomycetes</taxon>
        <taxon>Orbiliales</taxon>
        <taxon>Orbiliaceae</taxon>
        <taxon>Drechslerella</taxon>
    </lineage>
</organism>
<dbReference type="InterPro" id="IPR036188">
    <property type="entry name" value="FAD/NAD-bd_sf"/>
</dbReference>
<dbReference type="SUPFAM" id="SSF54373">
    <property type="entry name" value="FAD-linked reductases, C-terminal domain"/>
    <property type="match status" value="1"/>
</dbReference>
<feature type="region of interest" description="Disordered" evidence="3">
    <location>
        <begin position="50"/>
        <end position="201"/>
    </location>
</feature>
<dbReference type="GO" id="GO:0016491">
    <property type="term" value="F:oxidoreductase activity"/>
    <property type="evidence" value="ECO:0007669"/>
    <property type="project" value="UniProtKB-KW"/>
</dbReference>
<dbReference type="Proteomes" id="UP000024837">
    <property type="component" value="Unassembled WGS sequence"/>
</dbReference>
<proteinExistence type="inferred from homology"/>
<dbReference type="GO" id="GO:0003682">
    <property type="term" value="F:chromatin binding"/>
    <property type="evidence" value="ECO:0007669"/>
    <property type="project" value="TreeGrafter"/>
</dbReference>
<feature type="domain" description="SWIRM" evidence="4">
    <location>
        <begin position="328"/>
        <end position="423"/>
    </location>
</feature>
<dbReference type="Gene3D" id="3.50.50.60">
    <property type="entry name" value="FAD/NAD(P)-binding domain"/>
    <property type="match status" value="2"/>
</dbReference>
<keyword evidence="2" id="KW-0560">Oxidoreductase</keyword>
<reference evidence="5 6" key="1">
    <citation type="submission" date="2013-05" db="EMBL/GenBank/DDBJ databases">
        <title>Drechslerella stenobrocha genome reveals carnivorous origination and mechanical trapping mechanism of predatory fungi.</title>
        <authorList>
            <person name="Liu X."/>
            <person name="Zhang W."/>
            <person name="Liu K."/>
        </authorList>
    </citation>
    <scope>NUCLEOTIDE SEQUENCE [LARGE SCALE GENOMIC DNA]</scope>
    <source>
        <strain evidence="5 6">248</strain>
    </source>
</reference>
<dbReference type="HOGENOM" id="CLU_004498_1_2_1"/>
<name>W7I849_9PEZI</name>
<dbReference type="PANTHER" id="PTHR10742">
    <property type="entry name" value="FLAVIN MONOAMINE OXIDASE"/>
    <property type="match status" value="1"/>
</dbReference>
<feature type="compositionally biased region" description="Basic and acidic residues" evidence="3">
    <location>
        <begin position="1229"/>
        <end position="1253"/>
    </location>
</feature>
<dbReference type="GO" id="GO:0050660">
    <property type="term" value="F:flavin adenine dinucleotide binding"/>
    <property type="evidence" value="ECO:0007669"/>
    <property type="project" value="TreeGrafter"/>
</dbReference>
<gene>
    <name evidence="5" type="ORF">DRE_06068</name>
</gene>